<name>A0A3S2YB27_9SPHN</name>
<feature type="transmembrane region" description="Helical" evidence="1">
    <location>
        <begin position="6"/>
        <end position="23"/>
    </location>
</feature>
<dbReference type="CDD" id="cd05483">
    <property type="entry name" value="retropepsin_like_bacteria"/>
    <property type="match status" value="1"/>
</dbReference>
<dbReference type="EMBL" id="SACO01000003">
    <property type="protein sequence ID" value="RVU06498.1"/>
    <property type="molecule type" value="Genomic_DNA"/>
</dbReference>
<protein>
    <submittedName>
        <fullName evidence="2">TIGR02281 family clan AA aspartic protease</fullName>
        <ecNumber evidence="2">3.4.23.-</ecNumber>
    </submittedName>
</protein>
<dbReference type="InterPro" id="IPR001969">
    <property type="entry name" value="Aspartic_peptidase_AS"/>
</dbReference>
<dbReference type="GO" id="GO:0006508">
    <property type="term" value="P:proteolysis"/>
    <property type="evidence" value="ECO:0007669"/>
    <property type="project" value="UniProtKB-KW"/>
</dbReference>
<dbReference type="Pfam" id="PF13975">
    <property type="entry name" value="gag-asp_proteas"/>
    <property type="match status" value="1"/>
</dbReference>
<dbReference type="EC" id="3.4.23.-" evidence="2"/>
<dbReference type="InterPro" id="IPR034122">
    <property type="entry name" value="Retropepsin-like_bacterial"/>
</dbReference>
<dbReference type="InterPro" id="IPR011969">
    <property type="entry name" value="Clan_AA_Asp_peptidase_C"/>
</dbReference>
<evidence type="ECO:0000313" key="2">
    <source>
        <dbReference type="EMBL" id="RVU06498.1"/>
    </source>
</evidence>
<dbReference type="Proteomes" id="UP000282837">
    <property type="component" value="Unassembled WGS sequence"/>
</dbReference>
<dbReference type="PROSITE" id="PS00141">
    <property type="entry name" value="ASP_PROTEASE"/>
    <property type="match status" value="1"/>
</dbReference>
<dbReference type="NCBIfam" id="TIGR02281">
    <property type="entry name" value="clan_AA_DTGA"/>
    <property type="match status" value="1"/>
</dbReference>
<dbReference type="Gene3D" id="2.40.70.10">
    <property type="entry name" value="Acid Proteases"/>
    <property type="match status" value="1"/>
</dbReference>
<dbReference type="GO" id="GO:0004190">
    <property type="term" value="F:aspartic-type endopeptidase activity"/>
    <property type="evidence" value="ECO:0007669"/>
    <property type="project" value="InterPro"/>
</dbReference>
<keyword evidence="3" id="KW-1185">Reference proteome</keyword>
<dbReference type="SUPFAM" id="SSF50630">
    <property type="entry name" value="Acid proteases"/>
    <property type="match status" value="1"/>
</dbReference>
<gene>
    <name evidence="2" type="ORF">EOE18_06105</name>
</gene>
<evidence type="ECO:0000313" key="3">
    <source>
        <dbReference type="Proteomes" id="UP000282837"/>
    </source>
</evidence>
<sequence>MVANQPLLQGALVAMALVALGSLMRPAMPLLGGVIRFFGNLGLMAMLVLGVLQVSGAGGAGTPIDQIRSLIPGLAPQQEISGKTTRIPQGPDGHFWVLAQVNGVKQRFLVDTGATITTMSPEAADKCHLRADPALQPVELRTANGAATGRRGRIRELRIGNVVARQVDAIIAPGIGDTNILGMNVLNRLASWRVEGRVMVLVPHHPSGPNIEQSLQ</sequence>
<dbReference type="AlphaFoldDB" id="A0A3S2YB27"/>
<proteinExistence type="predicted"/>
<organism evidence="2 3">
    <name type="scientific">Novosphingobium umbonatum</name>
    <dbReference type="NCBI Taxonomy" id="1908524"/>
    <lineage>
        <taxon>Bacteria</taxon>
        <taxon>Pseudomonadati</taxon>
        <taxon>Pseudomonadota</taxon>
        <taxon>Alphaproteobacteria</taxon>
        <taxon>Sphingomonadales</taxon>
        <taxon>Sphingomonadaceae</taxon>
        <taxon>Novosphingobium</taxon>
    </lineage>
</organism>
<keyword evidence="1" id="KW-1133">Transmembrane helix</keyword>
<keyword evidence="2" id="KW-0378">Hydrolase</keyword>
<reference evidence="2 3" key="1">
    <citation type="submission" date="2019-01" db="EMBL/GenBank/DDBJ databases">
        <authorList>
            <person name="Chen W.-M."/>
        </authorList>
    </citation>
    <scope>NUCLEOTIDE SEQUENCE [LARGE SCALE GENOMIC DNA]</scope>
    <source>
        <strain evidence="2 3">FSY-9</strain>
    </source>
</reference>
<feature type="transmembrane region" description="Helical" evidence="1">
    <location>
        <begin position="30"/>
        <end position="52"/>
    </location>
</feature>
<accession>A0A3S2YB27</accession>
<dbReference type="InterPro" id="IPR021109">
    <property type="entry name" value="Peptidase_aspartic_dom_sf"/>
</dbReference>
<keyword evidence="1" id="KW-0472">Membrane</keyword>
<comment type="caution">
    <text evidence="2">The sequence shown here is derived from an EMBL/GenBank/DDBJ whole genome shotgun (WGS) entry which is preliminary data.</text>
</comment>
<evidence type="ECO:0000256" key="1">
    <source>
        <dbReference type="SAM" id="Phobius"/>
    </source>
</evidence>
<keyword evidence="1" id="KW-0812">Transmembrane</keyword>
<keyword evidence="2" id="KW-0645">Protease</keyword>
<dbReference type="OrthoDB" id="7595324at2"/>